<feature type="region of interest" description="Disordered" evidence="1">
    <location>
        <begin position="41"/>
        <end position="151"/>
    </location>
</feature>
<sequence>MATSRASASTSSPTAISAGAAPGSIPSAAVVRSMSAIRARPNATATLDPSVAATSARTSHHDPAIPASDPGAIEAPSATPTTACETTVGACGTSSAPPRVAATASPPSRPARSHGAGRPTAPAASPAATQASRGASPEAERAHGHAAHRGG</sequence>
<evidence type="ECO:0000256" key="1">
    <source>
        <dbReference type="SAM" id="MobiDB-lite"/>
    </source>
</evidence>
<name>A0A6J4SVK6_9ACTN</name>
<proteinExistence type="predicted"/>
<gene>
    <name evidence="2" type="ORF">AVDCRST_MAG45-1620</name>
</gene>
<feature type="compositionally biased region" description="Low complexity" evidence="1">
    <location>
        <begin position="94"/>
        <end position="106"/>
    </location>
</feature>
<protein>
    <submittedName>
        <fullName evidence="2">Uncharacterized protein</fullName>
    </submittedName>
</protein>
<accession>A0A6J4SVK6</accession>
<dbReference type="AlphaFoldDB" id="A0A6J4SVK6"/>
<evidence type="ECO:0000313" key="2">
    <source>
        <dbReference type="EMBL" id="CAA9506270.1"/>
    </source>
</evidence>
<reference evidence="2" key="1">
    <citation type="submission" date="2020-02" db="EMBL/GenBank/DDBJ databases">
        <authorList>
            <person name="Meier V. D."/>
        </authorList>
    </citation>
    <scope>NUCLEOTIDE SEQUENCE</scope>
    <source>
        <strain evidence="2">AVDCRST_MAG45</strain>
    </source>
</reference>
<feature type="compositionally biased region" description="Polar residues" evidence="1">
    <location>
        <begin position="43"/>
        <end position="57"/>
    </location>
</feature>
<feature type="region of interest" description="Disordered" evidence="1">
    <location>
        <begin position="1"/>
        <end position="26"/>
    </location>
</feature>
<dbReference type="EMBL" id="CADCVU010000136">
    <property type="protein sequence ID" value="CAA9506270.1"/>
    <property type="molecule type" value="Genomic_DNA"/>
</dbReference>
<organism evidence="2">
    <name type="scientific">uncultured Solirubrobacterales bacterium</name>
    <dbReference type="NCBI Taxonomy" id="768556"/>
    <lineage>
        <taxon>Bacteria</taxon>
        <taxon>Bacillati</taxon>
        <taxon>Actinomycetota</taxon>
        <taxon>Thermoleophilia</taxon>
        <taxon>Solirubrobacterales</taxon>
        <taxon>environmental samples</taxon>
    </lineage>
</organism>
<feature type="compositionally biased region" description="Low complexity" evidence="1">
    <location>
        <begin position="116"/>
        <end position="135"/>
    </location>
</feature>